<evidence type="ECO:0000256" key="2">
    <source>
        <dbReference type="ARBA" id="ARBA00022491"/>
    </source>
</evidence>
<dbReference type="GO" id="GO:0003700">
    <property type="term" value="F:DNA-binding transcription factor activity"/>
    <property type="evidence" value="ECO:0007669"/>
    <property type="project" value="InterPro"/>
</dbReference>
<dbReference type="Pfam" id="PF00455">
    <property type="entry name" value="DeoRC"/>
    <property type="match status" value="1"/>
</dbReference>
<dbReference type="SMART" id="SM00420">
    <property type="entry name" value="HTH_DEOR"/>
    <property type="match status" value="1"/>
</dbReference>
<dbReference type="InterPro" id="IPR037171">
    <property type="entry name" value="NagB/RpiA_transferase-like"/>
</dbReference>
<dbReference type="SUPFAM" id="SSF46785">
    <property type="entry name" value="Winged helix' DNA-binding domain"/>
    <property type="match status" value="1"/>
</dbReference>
<proteinExistence type="predicted"/>
<sequence length="259" mass="27949">MANISPDLSSRRDTIANYVIMHGDISVEELADTCGVSVMTIYRDISVLEKAGIVHREHGRIRATASGLHEATAQYRMAQGVEEKKQMGKAAAALIPASASVIIDDSTSAIWAIRQLEQTSGLSVVTNSLLVAQELRERPKNSLFFLGGEYQSWAEATLGPHTISALEKVDADLCLISASGIRGDQLFHPYADVAAVKAKMMQAAAKTILLLDHSKFARRALHRFGSISEVDTVVVDADAPAQKVAQLRENGAKVVVAER</sequence>
<dbReference type="KEGG" id="wne:PIG85_07165"/>
<dbReference type="EMBL" id="CP116394">
    <property type="protein sequence ID" value="WCE45439.1"/>
    <property type="molecule type" value="Genomic_DNA"/>
</dbReference>
<dbReference type="RefSeq" id="WP_004804556.1">
    <property type="nucleotide sequence ID" value="NZ_CP116394.1"/>
</dbReference>
<protein>
    <recommendedName>
        <fullName evidence="1">Lactose phosphotransferase system repressor</fullName>
    </recommendedName>
</protein>
<evidence type="ECO:0000313" key="7">
    <source>
        <dbReference type="EMBL" id="WCE45439.1"/>
    </source>
</evidence>
<dbReference type="InterPro" id="IPR036390">
    <property type="entry name" value="WH_DNA-bd_sf"/>
</dbReference>
<dbReference type="Proteomes" id="UP001211044">
    <property type="component" value="Chromosome"/>
</dbReference>
<evidence type="ECO:0000256" key="4">
    <source>
        <dbReference type="ARBA" id="ARBA00023163"/>
    </source>
</evidence>
<dbReference type="SMART" id="SM01134">
    <property type="entry name" value="DeoRC"/>
    <property type="match status" value="1"/>
</dbReference>
<dbReference type="PANTHER" id="PTHR30363">
    <property type="entry name" value="HTH-TYPE TRANSCRIPTIONAL REGULATOR SRLR-RELATED"/>
    <property type="match status" value="1"/>
</dbReference>
<feature type="domain" description="HTH deoR-type" evidence="6">
    <location>
        <begin position="8"/>
        <end position="63"/>
    </location>
</feature>
<dbReference type="Pfam" id="PF08220">
    <property type="entry name" value="HTH_DeoR"/>
    <property type="match status" value="1"/>
</dbReference>
<evidence type="ECO:0000256" key="3">
    <source>
        <dbReference type="ARBA" id="ARBA00023015"/>
    </source>
</evidence>
<dbReference type="SUPFAM" id="SSF100950">
    <property type="entry name" value="NagB/RpiA/CoA transferase-like"/>
    <property type="match status" value="1"/>
</dbReference>
<organism evidence="7 8">
    <name type="scientific">Winkia neuii subsp. anitrata</name>
    <dbReference type="NCBI Taxonomy" id="29318"/>
    <lineage>
        <taxon>Bacteria</taxon>
        <taxon>Bacillati</taxon>
        <taxon>Actinomycetota</taxon>
        <taxon>Actinomycetes</taxon>
        <taxon>Actinomycetales</taxon>
        <taxon>Actinomycetaceae</taxon>
        <taxon>Winkia</taxon>
    </lineage>
</organism>
<dbReference type="InterPro" id="IPR001034">
    <property type="entry name" value="DeoR_HTH"/>
</dbReference>
<dbReference type="PRINTS" id="PR00037">
    <property type="entry name" value="HTHLACR"/>
</dbReference>
<keyword evidence="2" id="KW-0678">Repressor</keyword>
<gene>
    <name evidence="7" type="ORF">PIG85_07165</name>
</gene>
<evidence type="ECO:0000256" key="5">
    <source>
        <dbReference type="ARBA" id="ARBA00024937"/>
    </source>
</evidence>
<dbReference type="PROSITE" id="PS51000">
    <property type="entry name" value="HTH_DEOR_2"/>
    <property type="match status" value="1"/>
</dbReference>
<evidence type="ECO:0000313" key="8">
    <source>
        <dbReference type="Proteomes" id="UP001211044"/>
    </source>
</evidence>
<comment type="function">
    <text evidence="5">Repressor of the lactose catabolism operon. Galactose-6-phosphate is the inducer.</text>
</comment>
<evidence type="ECO:0000256" key="1">
    <source>
        <dbReference type="ARBA" id="ARBA00021390"/>
    </source>
</evidence>
<keyword evidence="4" id="KW-0804">Transcription</keyword>
<dbReference type="InterPro" id="IPR036388">
    <property type="entry name" value="WH-like_DNA-bd_sf"/>
</dbReference>
<reference evidence="7" key="1">
    <citation type="submission" date="2023-01" db="EMBL/GenBank/DDBJ databases">
        <title>Comparative Genomic Analysis of the Clinically-Derived Winkia Strain NY0527 Provides Evidence into the Taxonomic Reassignment of Winkia neuii and Characterizes Their Virulence Traits.</title>
        <authorList>
            <person name="Cai X."/>
            <person name="Peng Y."/>
            <person name="Li M."/>
            <person name="Qiu Y."/>
            <person name="Wang Y."/>
            <person name="Xu L."/>
            <person name="Hou Q."/>
        </authorList>
    </citation>
    <scope>NUCLEOTIDE SEQUENCE</scope>
    <source>
        <strain evidence="7">NY0527</strain>
    </source>
</reference>
<name>A0AB38XML5_9ACTO</name>
<dbReference type="GO" id="GO:0003677">
    <property type="term" value="F:DNA binding"/>
    <property type="evidence" value="ECO:0007669"/>
    <property type="project" value="UniProtKB-KW"/>
</dbReference>
<keyword evidence="3" id="KW-0805">Transcription regulation</keyword>
<dbReference type="Gene3D" id="1.10.10.10">
    <property type="entry name" value="Winged helix-like DNA-binding domain superfamily/Winged helix DNA-binding domain"/>
    <property type="match status" value="1"/>
</dbReference>
<dbReference type="InterPro" id="IPR014036">
    <property type="entry name" value="DeoR-like_C"/>
</dbReference>
<dbReference type="AlphaFoldDB" id="A0AB38XML5"/>
<evidence type="ECO:0000259" key="6">
    <source>
        <dbReference type="PROSITE" id="PS51000"/>
    </source>
</evidence>
<dbReference type="PANTHER" id="PTHR30363:SF4">
    <property type="entry name" value="GLYCEROL-3-PHOSPHATE REGULON REPRESSOR"/>
    <property type="match status" value="1"/>
</dbReference>
<dbReference type="InterPro" id="IPR050313">
    <property type="entry name" value="Carb_Metab_HTH_regulators"/>
</dbReference>
<keyword evidence="7" id="KW-0238">DNA-binding</keyword>
<accession>A0AB38XML5</accession>